<dbReference type="SMART" id="SM00060">
    <property type="entry name" value="FN3"/>
    <property type="match status" value="9"/>
</dbReference>
<dbReference type="FunFam" id="2.60.40.10:FF:000034">
    <property type="entry name" value="Titin isoform A"/>
    <property type="match status" value="2"/>
</dbReference>
<evidence type="ECO:0000313" key="6">
    <source>
        <dbReference type="Ensembl" id="ENSKMAP00000024512.1"/>
    </source>
</evidence>
<evidence type="ECO:0000259" key="5">
    <source>
        <dbReference type="PROSITE" id="PS50853"/>
    </source>
</evidence>
<proteinExistence type="predicted"/>
<dbReference type="Ensembl" id="ENSKMAT00000024819.1">
    <property type="protein sequence ID" value="ENSKMAP00000024512.1"/>
    <property type="gene ID" value="ENSKMAG00000018020.1"/>
</dbReference>
<name>A0A3Q3GLS5_KRYMA</name>
<dbReference type="PANTHER" id="PTHR14340">
    <property type="entry name" value="MICROFIBRIL-ASSOCIATED GLYCOPROTEIN 3"/>
    <property type="match status" value="1"/>
</dbReference>
<feature type="domain" description="Fibronectin type-III" evidence="5">
    <location>
        <begin position="1034"/>
        <end position="1130"/>
    </location>
</feature>
<dbReference type="GO" id="GO:0031430">
    <property type="term" value="C:M band"/>
    <property type="evidence" value="ECO:0007669"/>
    <property type="project" value="TreeGrafter"/>
</dbReference>
<dbReference type="SMART" id="SM00408">
    <property type="entry name" value="IGc2"/>
    <property type="match status" value="3"/>
</dbReference>
<dbReference type="PRINTS" id="PR00014">
    <property type="entry name" value="FNTYPEIII"/>
</dbReference>
<reference evidence="6" key="1">
    <citation type="submission" date="2025-08" db="UniProtKB">
        <authorList>
            <consortium name="Ensembl"/>
        </authorList>
    </citation>
    <scope>IDENTIFICATION</scope>
</reference>
<evidence type="ECO:0000256" key="2">
    <source>
        <dbReference type="ARBA" id="ARBA00023319"/>
    </source>
</evidence>
<sequence>MSWKVESLPEGGIFFFRVLAENEYGVGLQAKTIEPIKISEKPQPPGKVSVVDVTHSTVTLTWEKSQYDGGSRISHYEVEIAPKDSETWSPCASVKGTETEVSNLLKGEEYQFRVIAVNEKGKSDPRQLVQSVVAKDLVIEPSVRPKVSSYSVQVGYDLKIEVPIAGHPKPTITWTKNGVALKQTTRVNVTDSAHQTTLTIKDATREDSGMYTINIANSLGSKDATIEVITLDKPGPPTGPVKIEDISAESMTLSWEAPTYTGGCPISNYVVEKRDTTTTNWVVVSATVARTTLKVSNLKTGGEYQFRIFAENRYGKSYAIDSQPVVAQYPFQEPGPPGTPFVSSYTKDYMVVEWHKPPSDGGSAILGYHLERKEKNSILWTKINKMVIQDCKFKSTPLEESIEYEYRVYAENIVGIGKCSKVSEVYVARDPCDPPGRPEAVIVTRHSVKLKWSPPQYDGGSLVTGYIVEKRDLPEGKWMKASFANIIEREFTITGLTEDNKYDFRVIARNAAGAASKPSETTGSITAKDEVEPPKCETDPMYNQTLVINAGDTFSLEASVEGKPIPTAQWFKGSVEIENSARSEIKNTDFKALLVVKDAIRVDGGQYTLVLTNVAGTKTVPFSVKVLDRPEEITVVILDKPGPPTGPVKIEEVSCNFVTLSWEPPEYTGGCQINNYIVEKRDTTTTAWQIVSATIARTTIKVTNLKTGVEYQFRVSAENRYGKSSAIVSPAVVAKYPFSEPAAPGSPVITAATKDSMVVEWKPPTNSGGSPIIGYHLERKEKNSLLWTKLNKLLIPDTRFKTTELEEGIEYEFRVYAENIAGISPASKVSETTVARDPCDPPGTPEAIEITRNHVTLQWTRPQYDGGSAITGYVIERRKHPDTRWMKASFTNIIDTQFTITGLTEDCVYEFRVIAKNSAGISSRPSGSTGEITAKDAIEAPDATMDSKFKDLTVVHAGESFVIDADYTGKPLPEVMWLKDGKEIDKTTPRMEIKTTLTRTILTVKDCIRVDGGHFVLKLVNYVKACDAIYPPGPPSNPKVTDHSSTTVSLSWSRPIYDGGAQITGYVVERKEAGDDEWFVCTPPTGVQETHYTVKKLKENVEYNFRICAVNCEGVGDHVDLPVSVIAAEKLEAPEIELDADLRKMVNVRATATLRLFVTIRGKPEPEVKWSKFKVAAENAAGLSAFSKVSDAVLAIDACGECKIQLLLNPEKQILVGKSTFIISSLFYSLEPPINLRISDITKNSISLAWEKPNYDGGSPITGYIIEKKEVVGAKWSKANLTNVSDTRFIVTGLTQNETYEFRVMAKNAVGSVSNPSMTAGPATCVDTYGRHFLPVLK</sequence>
<protein>
    <recommendedName>
        <fullName evidence="8">Titin</fullName>
    </recommendedName>
</protein>
<feature type="domain" description="Fibronectin type-III" evidence="5">
    <location>
        <begin position="643"/>
        <end position="742"/>
    </location>
</feature>
<evidence type="ECO:0000259" key="4">
    <source>
        <dbReference type="PROSITE" id="PS50835"/>
    </source>
</evidence>
<feature type="domain" description="Fibronectin type-III" evidence="5">
    <location>
        <begin position="841"/>
        <end position="937"/>
    </location>
</feature>
<organism evidence="6 7">
    <name type="scientific">Kryptolebias marmoratus</name>
    <name type="common">Mangrove killifish</name>
    <name type="synonym">Rivulus marmoratus</name>
    <dbReference type="NCBI Taxonomy" id="37003"/>
    <lineage>
        <taxon>Eukaryota</taxon>
        <taxon>Metazoa</taxon>
        <taxon>Chordata</taxon>
        <taxon>Craniata</taxon>
        <taxon>Vertebrata</taxon>
        <taxon>Euteleostomi</taxon>
        <taxon>Actinopterygii</taxon>
        <taxon>Neopterygii</taxon>
        <taxon>Teleostei</taxon>
        <taxon>Neoteleostei</taxon>
        <taxon>Acanthomorphata</taxon>
        <taxon>Ovalentaria</taxon>
        <taxon>Atherinomorphae</taxon>
        <taxon>Cyprinodontiformes</taxon>
        <taxon>Rivulidae</taxon>
        <taxon>Kryptolebias</taxon>
    </lineage>
</organism>
<dbReference type="FunFam" id="2.60.40.10:FF:000011">
    <property type="entry name" value="Titin b"/>
    <property type="match status" value="3"/>
</dbReference>
<keyword evidence="1" id="KW-0677">Repeat</keyword>
<dbReference type="InterPro" id="IPR003961">
    <property type="entry name" value="FN3_dom"/>
</dbReference>
<feature type="domain" description="Fibronectin type-III" evidence="5">
    <location>
        <begin position="236"/>
        <end position="330"/>
    </location>
</feature>
<dbReference type="InterPro" id="IPR013098">
    <property type="entry name" value="Ig_I-set"/>
</dbReference>
<keyword evidence="7" id="KW-1185">Reference proteome</keyword>
<reference evidence="6" key="2">
    <citation type="submission" date="2025-09" db="UniProtKB">
        <authorList>
            <consortium name="Ensembl"/>
        </authorList>
    </citation>
    <scope>IDENTIFICATION</scope>
</reference>
<dbReference type="InterPro" id="IPR003598">
    <property type="entry name" value="Ig_sub2"/>
</dbReference>
<dbReference type="CDD" id="cd05748">
    <property type="entry name" value="Ig_Titin_like"/>
    <property type="match status" value="1"/>
</dbReference>
<dbReference type="GeneTree" id="ENSGT01150000286978"/>
<dbReference type="PROSITE" id="PS50853">
    <property type="entry name" value="FN3"/>
    <property type="match status" value="9"/>
</dbReference>
<dbReference type="SMART" id="SM00409">
    <property type="entry name" value="IG"/>
    <property type="match status" value="3"/>
</dbReference>
<dbReference type="Proteomes" id="UP000264800">
    <property type="component" value="Unplaced"/>
</dbReference>
<dbReference type="InterPro" id="IPR036179">
    <property type="entry name" value="Ig-like_dom_sf"/>
</dbReference>
<dbReference type="FunFam" id="2.60.40.10:FF:000073">
    <property type="entry name" value="titin isoform X1"/>
    <property type="match status" value="1"/>
</dbReference>
<dbReference type="Gene3D" id="2.60.40.10">
    <property type="entry name" value="Immunoglobulins"/>
    <property type="match status" value="13"/>
</dbReference>
<keyword evidence="2" id="KW-0393">Immunoglobulin domain</keyword>
<dbReference type="FunFam" id="2.60.40.10:FF:000003">
    <property type="entry name" value="Titin isoform E"/>
    <property type="match status" value="2"/>
</dbReference>
<feature type="domain" description="Fibronectin type-III" evidence="5">
    <location>
        <begin position="743"/>
        <end position="837"/>
    </location>
</feature>
<feature type="domain" description="Fibronectin type-III" evidence="5">
    <location>
        <begin position="336"/>
        <end position="430"/>
    </location>
</feature>
<feature type="domain" description="Fibronectin type-III" evidence="5">
    <location>
        <begin position="434"/>
        <end position="530"/>
    </location>
</feature>
<feature type="domain" description="Fibronectin type-III" evidence="5">
    <location>
        <begin position="1232"/>
        <end position="1328"/>
    </location>
</feature>
<evidence type="ECO:0000313" key="7">
    <source>
        <dbReference type="Proteomes" id="UP000264800"/>
    </source>
</evidence>
<feature type="domain" description="Ig-like" evidence="4">
    <location>
        <begin position="141"/>
        <end position="227"/>
    </location>
</feature>
<dbReference type="FunFam" id="2.60.40.10:FF:000031">
    <property type="entry name" value="Myosin-binding protein C, slow type"/>
    <property type="match status" value="2"/>
</dbReference>
<feature type="compositionally biased region" description="Basic and acidic residues" evidence="3">
    <location>
        <begin position="527"/>
        <end position="538"/>
    </location>
</feature>
<accession>A0A3Q3GLS5</accession>
<dbReference type="GO" id="GO:0008307">
    <property type="term" value="F:structural constituent of muscle"/>
    <property type="evidence" value="ECO:0007669"/>
    <property type="project" value="TreeGrafter"/>
</dbReference>
<feature type="domain" description="Ig-like" evidence="4">
    <location>
        <begin position="534"/>
        <end position="621"/>
    </location>
</feature>
<dbReference type="GO" id="GO:0045214">
    <property type="term" value="P:sarcomere organization"/>
    <property type="evidence" value="ECO:0007669"/>
    <property type="project" value="TreeGrafter"/>
</dbReference>
<dbReference type="Pfam" id="PF07679">
    <property type="entry name" value="I-set"/>
    <property type="match status" value="3"/>
</dbReference>
<feature type="region of interest" description="Disordered" evidence="3">
    <location>
        <begin position="515"/>
        <end position="539"/>
    </location>
</feature>
<dbReference type="Pfam" id="PF00041">
    <property type="entry name" value="fn3"/>
    <property type="match status" value="9"/>
</dbReference>
<dbReference type="InterPro" id="IPR007110">
    <property type="entry name" value="Ig-like_dom"/>
</dbReference>
<dbReference type="FunFam" id="2.60.40.10:FF:000002">
    <property type="entry name" value="Titin a"/>
    <property type="match status" value="1"/>
</dbReference>
<dbReference type="InterPro" id="IPR003599">
    <property type="entry name" value="Ig_sub"/>
</dbReference>
<dbReference type="SUPFAM" id="SSF48726">
    <property type="entry name" value="Immunoglobulin"/>
    <property type="match status" value="3"/>
</dbReference>
<dbReference type="InterPro" id="IPR036116">
    <property type="entry name" value="FN3_sf"/>
</dbReference>
<evidence type="ECO:0008006" key="8">
    <source>
        <dbReference type="Google" id="ProtNLM"/>
    </source>
</evidence>
<dbReference type="PROSITE" id="PS50835">
    <property type="entry name" value="IG_LIKE"/>
    <property type="match status" value="2"/>
</dbReference>
<dbReference type="CDD" id="cd00063">
    <property type="entry name" value="FN3"/>
    <property type="match status" value="9"/>
</dbReference>
<dbReference type="GO" id="GO:0048738">
    <property type="term" value="P:cardiac muscle tissue development"/>
    <property type="evidence" value="ECO:0007669"/>
    <property type="project" value="TreeGrafter"/>
</dbReference>
<dbReference type="InterPro" id="IPR013783">
    <property type="entry name" value="Ig-like_fold"/>
</dbReference>
<feature type="domain" description="Fibronectin type-III" evidence="5">
    <location>
        <begin position="44"/>
        <end position="137"/>
    </location>
</feature>
<dbReference type="SUPFAM" id="SSF49265">
    <property type="entry name" value="Fibronectin type III"/>
    <property type="match status" value="6"/>
</dbReference>
<dbReference type="FunFam" id="2.60.40.10:FF:000112">
    <property type="entry name" value="Titin a"/>
    <property type="match status" value="1"/>
</dbReference>
<dbReference type="PANTHER" id="PTHR14340:SF13">
    <property type="entry name" value="TITIN"/>
    <property type="match status" value="1"/>
</dbReference>
<evidence type="ECO:0000256" key="1">
    <source>
        <dbReference type="ARBA" id="ARBA00022737"/>
    </source>
</evidence>
<evidence type="ECO:0000256" key="3">
    <source>
        <dbReference type="SAM" id="MobiDB-lite"/>
    </source>
</evidence>